<keyword evidence="3" id="KW-1185">Reference proteome</keyword>
<organism evidence="2 3">
    <name type="scientific">Ditylenchus destructor</name>
    <dbReference type="NCBI Taxonomy" id="166010"/>
    <lineage>
        <taxon>Eukaryota</taxon>
        <taxon>Metazoa</taxon>
        <taxon>Ecdysozoa</taxon>
        <taxon>Nematoda</taxon>
        <taxon>Chromadorea</taxon>
        <taxon>Rhabditida</taxon>
        <taxon>Tylenchina</taxon>
        <taxon>Tylenchomorpha</taxon>
        <taxon>Sphaerularioidea</taxon>
        <taxon>Anguinidae</taxon>
        <taxon>Anguininae</taxon>
        <taxon>Ditylenchus</taxon>
    </lineage>
</organism>
<feature type="transmembrane region" description="Helical" evidence="1">
    <location>
        <begin position="109"/>
        <end position="131"/>
    </location>
</feature>
<dbReference type="AlphaFoldDB" id="A0AAD4MQ73"/>
<comment type="caution">
    <text evidence="2">The sequence shown here is derived from an EMBL/GenBank/DDBJ whole genome shotgun (WGS) entry which is preliminary data.</text>
</comment>
<feature type="transmembrane region" description="Helical" evidence="1">
    <location>
        <begin position="26"/>
        <end position="48"/>
    </location>
</feature>
<evidence type="ECO:0000313" key="2">
    <source>
        <dbReference type="EMBL" id="KAI1702365.1"/>
    </source>
</evidence>
<evidence type="ECO:0008006" key="4">
    <source>
        <dbReference type="Google" id="ProtNLM"/>
    </source>
</evidence>
<name>A0AAD4MQ73_9BILA</name>
<evidence type="ECO:0000256" key="1">
    <source>
        <dbReference type="SAM" id="Phobius"/>
    </source>
</evidence>
<reference evidence="2" key="1">
    <citation type="submission" date="2022-01" db="EMBL/GenBank/DDBJ databases">
        <title>Genome Sequence Resource for Two Populations of Ditylenchus destructor, the Migratory Endoparasitic Phytonematode.</title>
        <authorList>
            <person name="Zhang H."/>
            <person name="Lin R."/>
            <person name="Xie B."/>
        </authorList>
    </citation>
    <scope>NUCLEOTIDE SEQUENCE</scope>
    <source>
        <strain evidence="2">BazhouSP</strain>
    </source>
</reference>
<accession>A0AAD4MQ73</accession>
<sequence>MFRIDDSNTELDACGHTNGPLYDSFITSYSAVVSVAFFVAYISSLFLFSRQMARIKAQTVHSQERISNVQLRLFSTVSIALTFYTIFYVVPTTMQLVGKYFQVPNVALIAYYAISYGAALDGVINVIIYLLKHHEFKECNLRLISKFIGKTQDISHTNDTNQAGKVRTVRSAQVIHR</sequence>
<dbReference type="Proteomes" id="UP001201812">
    <property type="component" value="Unassembled WGS sequence"/>
</dbReference>
<dbReference type="EMBL" id="JAKKPZ010000100">
    <property type="protein sequence ID" value="KAI1702365.1"/>
    <property type="molecule type" value="Genomic_DNA"/>
</dbReference>
<keyword evidence="1" id="KW-1133">Transmembrane helix</keyword>
<protein>
    <recommendedName>
        <fullName evidence="4">G-protein coupled receptors family 1 profile domain-containing protein</fullName>
    </recommendedName>
</protein>
<proteinExistence type="predicted"/>
<keyword evidence="1" id="KW-0812">Transmembrane</keyword>
<dbReference type="Gene3D" id="1.20.1070.10">
    <property type="entry name" value="Rhodopsin 7-helix transmembrane proteins"/>
    <property type="match status" value="1"/>
</dbReference>
<evidence type="ECO:0000313" key="3">
    <source>
        <dbReference type="Proteomes" id="UP001201812"/>
    </source>
</evidence>
<feature type="transmembrane region" description="Helical" evidence="1">
    <location>
        <begin position="69"/>
        <end position="89"/>
    </location>
</feature>
<gene>
    <name evidence="2" type="ORF">DdX_15547</name>
</gene>
<keyword evidence="1" id="KW-0472">Membrane</keyword>
<dbReference type="SUPFAM" id="SSF81321">
    <property type="entry name" value="Family A G protein-coupled receptor-like"/>
    <property type="match status" value="1"/>
</dbReference>